<accession>A0ABD0YVE0</accession>
<evidence type="ECO:0000313" key="3">
    <source>
        <dbReference type="EMBL" id="KAL1123773.1"/>
    </source>
</evidence>
<gene>
    <name evidence="3" type="ORF">AAG570_001546</name>
</gene>
<name>A0ABD0YVE0_9HEMI</name>
<feature type="domain" description="EFHB C-terminal EF-hand" evidence="2">
    <location>
        <begin position="295"/>
        <end position="372"/>
    </location>
</feature>
<dbReference type="EMBL" id="JBFDAA010000011">
    <property type="protein sequence ID" value="KAL1123773.1"/>
    <property type="molecule type" value="Genomic_DNA"/>
</dbReference>
<evidence type="ECO:0000313" key="4">
    <source>
        <dbReference type="Proteomes" id="UP001558652"/>
    </source>
</evidence>
<dbReference type="InterPro" id="IPR057428">
    <property type="entry name" value="EFHB_EF-hand_C"/>
</dbReference>
<feature type="region of interest" description="Disordered" evidence="1">
    <location>
        <begin position="1"/>
        <end position="23"/>
    </location>
</feature>
<protein>
    <recommendedName>
        <fullName evidence="2">EFHB C-terminal EF-hand domain-containing protein</fullName>
    </recommendedName>
</protein>
<comment type="caution">
    <text evidence="3">The sequence shown here is derived from an EMBL/GenBank/DDBJ whole genome shotgun (WGS) entry which is preliminary data.</text>
</comment>
<evidence type="ECO:0000256" key="1">
    <source>
        <dbReference type="SAM" id="MobiDB-lite"/>
    </source>
</evidence>
<organism evidence="3 4">
    <name type="scientific">Ranatra chinensis</name>
    <dbReference type="NCBI Taxonomy" id="642074"/>
    <lineage>
        <taxon>Eukaryota</taxon>
        <taxon>Metazoa</taxon>
        <taxon>Ecdysozoa</taxon>
        <taxon>Arthropoda</taxon>
        <taxon>Hexapoda</taxon>
        <taxon>Insecta</taxon>
        <taxon>Pterygota</taxon>
        <taxon>Neoptera</taxon>
        <taxon>Paraneoptera</taxon>
        <taxon>Hemiptera</taxon>
        <taxon>Heteroptera</taxon>
        <taxon>Panheteroptera</taxon>
        <taxon>Nepomorpha</taxon>
        <taxon>Nepidae</taxon>
        <taxon>Ranatrinae</taxon>
        <taxon>Ranatra</taxon>
    </lineage>
</organism>
<keyword evidence="4" id="KW-1185">Reference proteome</keyword>
<proteinExistence type="predicted"/>
<dbReference type="AlphaFoldDB" id="A0ABD0YVE0"/>
<sequence length="381" mass="43429">MASKRRNMFQKNKAQETTENGLVQPQVYDPTVVSKKVTCGMPSKGDPDGHVMRKAMEWFDQNTVSVTSKRQATNRFLHHHALGQVFQPNGNADIKGPDHAYGKMEPMDLYGVAELMSEAEPDLAKTQVATWLKHLINIRSNIQNRDPPFPHLDFLDYFKLADLEKKCGCLPAEVMYSACEEFGIKVDPSLLEPVLKKAGVMHPNRDINYFGFVKVISPRYPLPDLGKTLILPKELQLYESTYQALGNDLKKNLNQGYVERAPAGLQTDRSDRLKPAKVSCQAEKKHLFGETSVRALVSPSLFTQYGLSHRDLLLPRTKSFIRELLDRLKLEVSDSVFEMMWEEGMTRDEQDPKWTEPKVCVETFRNMLDEIIAGHYLQITE</sequence>
<feature type="compositionally biased region" description="Polar residues" evidence="1">
    <location>
        <begin position="9"/>
        <end position="23"/>
    </location>
</feature>
<dbReference type="Proteomes" id="UP001558652">
    <property type="component" value="Unassembled WGS sequence"/>
</dbReference>
<dbReference type="Pfam" id="PF25325">
    <property type="entry name" value="EF-hand_EFHB_C"/>
    <property type="match status" value="1"/>
</dbReference>
<evidence type="ECO:0000259" key="2">
    <source>
        <dbReference type="Pfam" id="PF25325"/>
    </source>
</evidence>
<reference evidence="3 4" key="1">
    <citation type="submission" date="2024-07" db="EMBL/GenBank/DDBJ databases">
        <title>Chromosome-level genome assembly of the water stick insect Ranatra chinensis (Heteroptera: Nepidae).</title>
        <authorList>
            <person name="Liu X."/>
        </authorList>
    </citation>
    <scope>NUCLEOTIDE SEQUENCE [LARGE SCALE GENOMIC DNA]</scope>
    <source>
        <strain evidence="3">Cailab_2021Rc</strain>
        <tissue evidence="3">Muscle</tissue>
    </source>
</reference>